<dbReference type="AlphaFoldDB" id="A0A4Z1EXV6"/>
<keyword evidence="2" id="KW-1185">Reference proteome</keyword>
<dbReference type="OrthoDB" id="3555473at2759"/>
<dbReference type="EMBL" id="PQXH01000020">
    <property type="protein sequence ID" value="TGO17144.1"/>
    <property type="molecule type" value="Genomic_DNA"/>
</dbReference>
<sequence length="152" mass="16729">MDRLGRNMEKKKGFVKLSKEASRTFTLILRIDNSNEMILLNENANANATPMRSPPQVVEIKAGGSRLKFFLIFPAGIEGLSRKRPIEISVSDLELTGTVQGVEPATLKMGLCNVDQGAEIWTINVEGAGGKRREKESKRFESLIMVPSLVVG</sequence>
<evidence type="ECO:0000313" key="2">
    <source>
        <dbReference type="Proteomes" id="UP000297777"/>
    </source>
</evidence>
<organism evidence="1 2">
    <name type="scientific">Botrytis tulipae</name>
    <dbReference type="NCBI Taxonomy" id="87230"/>
    <lineage>
        <taxon>Eukaryota</taxon>
        <taxon>Fungi</taxon>
        <taxon>Dikarya</taxon>
        <taxon>Ascomycota</taxon>
        <taxon>Pezizomycotina</taxon>
        <taxon>Leotiomycetes</taxon>
        <taxon>Helotiales</taxon>
        <taxon>Sclerotiniaceae</taxon>
        <taxon>Botrytis</taxon>
    </lineage>
</organism>
<dbReference type="Proteomes" id="UP000297777">
    <property type="component" value="Unassembled WGS sequence"/>
</dbReference>
<comment type="caution">
    <text evidence="1">The sequence shown here is derived from an EMBL/GenBank/DDBJ whole genome shotgun (WGS) entry which is preliminary data.</text>
</comment>
<name>A0A4Z1EXV6_9HELO</name>
<accession>A0A4Z1EXV6</accession>
<proteinExistence type="predicted"/>
<reference evidence="1 2" key="1">
    <citation type="submission" date="2017-12" db="EMBL/GenBank/DDBJ databases">
        <title>Comparative genomics of Botrytis spp.</title>
        <authorList>
            <person name="Valero-Jimenez C.A."/>
            <person name="Tapia P."/>
            <person name="Veloso J."/>
            <person name="Silva-Moreno E."/>
            <person name="Staats M."/>
            <person name="Valdes J.H."/>
            <person name="Van Kan J.A.L."/>
        </authorList>
    </citation>
    <scope>NUCLEOTIDE SEQUENCE [LARGE SCALE GENOMIC DNA]</scope>
    <source>
        <strain evidence="1 2">Bt9001</strain>
    </source>
</reference>
<gene>
    <name evidence="1" type="ORF">BTUL_0020g00290</name>
</gene>
<protein>
    <submittedName>
        <fullName evidence="1">Uncharacterized protein</fullName>
    </submittedName>
</protein>
<evidence type="ECO:0000313" key="1">
    <source>
        <dbReference type="EMBL" id="TGO17144.1"/>
    </source>
</evidence>